<organism evidence="6 7">
    <name type="scientific">Undibacterium pigrum</name>
    <dbReference type="NCBI Taxonomy" id="401470"/>
    <lineage>
        <taxon>Bacteria</taxon>
        <taxon>Pseudomonadati</taxon>
        <taxon>Pseudomonadota</taxon>
        <taxon>Betaproteobacteria</taxon>
        <taxon>Burkholderiales</taxon>
        <taxon>Oxalobacteraceae</taxon>
        <taxon>Undibacterium</taxon>
    </lineage>
</organism>
<dbReference type="Gene3D" id="3.40.190.10">
    <property type="entry name" value="Periplasmic binding protein-like II"/>
    <property type="match status" value="2"/>
</dbReference>
<evidence type="ECO:0000313" key="6">
    <source>
        <dbReference type="EMBL" id="PXX42605.1"/>
    </source>
</evidence>
<dbReference type="PANTHER" id="PTHR30126:SF39">
    <property type="entry name" value="HTH-TYPE TRANSCRIPTIONAL REGULATOR CYSL"/>
    <property type="match status" value="1"/>
</dbReference>
<dbReference type="SUPFAM" id="SSF46785">
    <property type="entry name" value="Winged helix' DNA-binding domain"/>
    <property type="match status" value="1"/>
</dbReference>
<dbReference type="OrthoDB" id="8707631at2"/>
<reference evidence="6 7" key="1">
    <citation type="submission" date="2018-05" db="EMBL/GenBank/DDBJ databases">
        <title>Genomic Encyclopedia of Type Strains, Phase IV (KMG-IV): sequencing the most valuable type-strain genomes for metagenomic binning, comparative biology and taxonomic classification.</title>
        <authorList>
            <person name="Goeker M."/>
        </authorList>
    </citation>
    <scope>NUCLEOTIDE SEQUENCE [LARGE SCALE GENOMIC DNA]</scope>
    <source>
        <strain evidence="6 7">DSM 19792</strain>
    </source>
</reference>
<comment type="caution">
    <text evidence="6">The sequence shown here is derived from an EMBL/GenBank/DDBJ whole genome shotgun (WGS) entry which is preliminary data.</text>
</comment>
<evidence type="ECO:0000256" key="4">
    <source>
        <dbReference type="ARBA" id="ARBA00023163"/>
    </source>
</evidence>
<keyword evidence="4" id="KW-0804">Transcription</keyword>
<comment type="similarity">
    <text evidence="1">Belongs to the LysR transcriptional regulatory family.</text>
</comment>
<keyword evidence="2" id="KW-0805">Transcription regulation</keyword>
<evidence type="ECO:0000256" key="2">
    <source>
        <dbReference type="ARBA" id="ARBA00023015"/>
    </source>
</evidence>
<dbReference type="SUPFAM" id="SSF53850">
    <property type="entry name" value="Periplasmic binding protein-like II"/>
    <property type="match status" value="1"/>
</dbReference>
<evidence type="ECO:0000256" key="3">
    <source>
        <dbReference type="ARBA" id="ARBA00023125"/>
    </source>
</evidence>
<feature type="domain" description="HTH lysR-type" evidence="5">
    <location>
        <begin position="1"/>
        <end position="58"/>
    </location>
</feature>
<dbReference type="PANTHER" id="PTHR30126">
    <property type="entry name" value="HTH-TYPE TRANSCRIPTIONAL REGULATOR"/>
    <property type="match status" value="1"/>
</dbReference>
<proteinExistence type="inferred from homology"/>
<dbReference type="Gene3D" id="1.10.10.10">
    <property type="entry name" value="Winged helix-like DNA-binding domain superfamily/Winged helix DNA-binding domain"/>
    <property type="match status" value="1"/>
</dbReference>
<gene>
    <name evidence="6" type="ORF">DFR42_105263</name>
</gene>
<name>A0A318J246_9BURK</name>
<dbReference type="GO" id="GO:0003700">
    <property type="term" value="F:DNA-binding transcription factor activity"/>
    <property type="evidence" value="ECO:0007669"/>
    <property type="project" value="InterPro"/>
</dbReference>
<dbReference type="EMBL" id="QJKB01000005">
    <property type="protein sequence ID" value="PXX42605.1"/>
    <property type="molecule type" value="Genomic_DNA"/>
</dbReference>
<dbReference type="PROSITE" id="PS50931">
    <property type="entry name" value="HTH_LYSR"/>
    <property type="match status" value="1"/>
</dbReference>
<evidence type="ECO:0000259" key="5">
    <source>
        <dbReference type="PROSITE" id="PS50931"/>
    </source>
</evidence>
<dbReference type="Proteomes" id="UP000247792">
    <property type="component" value="Unassembled WGS sequence"/>
</dbReference>
<protein>
    <submittedName>
        <fullName evidence="6">DNA-binding transcriptional LysR family regulator</fullName>
    </submittedName>
</protein>
<dbReference type="GO" id="GO:0000976">
    <property type="term" value="F:transcription cis-regulatory region binding"/>
    <property type="evidence" value="ECO:0007669"/>
    <property type="project" value="TreeGrafter"/>
</dbReference>
<dbReference type="Pfam" id="PF03466">
    <property type="entry name" value="LysR_substrate"/>
    <property type="match status" value="1"/>
</dbReference>
<dbReference type="InterPro" id="IPR036388">
    <property type="entry name" value="WH-like_DNA-bd_sf"/>
</dbReference>
<evidence type="ECO:0000313" key="7">
    <source>
        <dbReference type="Proteomes" id="UP000247792"/>
    </source>
</evidence>
<dbReference type="AlphaFoldDB" id="A0A318J246"/>
<dbReference type="RefSeq" id="WP_110256143.1">
    <property type="nucleotide sequence ID" value="NZ_QJKB01000005.1"/>
</dbReference>
<dbReference type="FunFam" id="1.10.10.10:FF:000001">
    <property type="entry name" value="LysR family transcriptional regulator"/>
    <property type="match status" value="1"/>
</dbReference>
<dbReference type="InterPro" id="IPR000847">
    <property type="entry name" value="LysR_HTH_N"/>
</dbReference>
<keyword evidence="3 6" id="KW-0238">DNA-binding</keyword>
<accession>A0A318J246</accession>
<dbReference type="InterPro" id="IPR005119">
    <property type="entry name" value="LysR_subst-bd"/>
</dbReference>
<dbReference type="InterPro" id="IPR036390">
    <property type="entry name" value="WH_DNA-bd_sf"/>
</dbReference>
<evidence type="ECO:0000256" key="1">
    <source>
        <dbReference type="ARBA" id="ARBA00009437"/>
    </source>
</evidence>
<sequence>MNLIDLKIFACVARQPSLGAAAQELHLTPSAVSKALRRLEGDLDTVLFDRSAKQLNLNASGQRMLEFARNMLAMAEQARADMGGEQASFSCRVAGPAILLWRLASQLASAMAAYPAADLHMSSMYEEDALAALARGEANTALVTAEVLDGRSAYWSPEWQSLPLGALNLQLLAGLQHPLVLSALEQGAGRQAGALQVSSGQVLAHDFVSPTRSLFCGKQRGKRSDGWRDDQLPRKIAYWMDDLQLLLSMLKSGKALAYLPDFALTDPELVRLEVVDCGFSCSEEVHLVWNASTAAQWQLELVTALKDRPSKA</sequence>
<keyword evidence="7" id="KW-1185">Reference proteome</keyword>
<dbReference type="Pfam" id="PF00126">
    <property type="entry name" value="HTH_1"/>
    <property type="match status" value="1"/>
</dbReference>